<dbReference type="Proteomes" id="UP000326912">
    <property type="component" value="Unassembled WGS sequence"/>
</dbReference>
<dbReference type="CDD" id="cd00293">
    <property type="entry name" value="USP-like"/>
    <property type="match status" value="2"/>
</dbReference>
<evidence type="ECO:0000259" key="4">
    <source>
        <dbReference type="Pfam" id="PF00582"/>
    </source>
</evidence>
<comment type="caution">
    <text evidence="5">The sequence shown here is derived from an EMBL/GenBank/DDBJ whole genome shotgun (WGS) entry which is preliminary data.</text>
</comment>
<dbReference type="PANTHER" id="PTHR46268:SF27">
    <property type="entry name" value="UNIVERSAL STRESS PROTEIN RV2623"/>
    <property type="match status" value="1"/>
</dbReference>
<keyword evidence="6" id="KW-1185">Reference proteome</keyword>
<evidence type="ECO:0000313" key="5">
    <source>
        <dbReference type="EMBL" id="GER90684.1"/>
    </source>
</evidence>
<dbReference type="Gene3D" id="3.40.50.620">
    <property type="entry name" value="HUPs"/>
    <property type="match status" value="2"/>
</dbReference>
<evidence type="ECO:0000313" key="6">
    <source>
        <dbReference type="Proteomes" id="UP000326912"/>
    </source>
</evidence>
<dbReference type="InterPro" id="IPR006015">
    <property type="entry name" value="Universal_stress_UspA"/>
</dbReference>
<dbReference type="PRINTS" id="PR01438">
    <property type="entry name" value="UNVRSLSTRESS"/>
</dbReference>
<name>A0A5J4KMT5_9CHLR</name>
<dbReference type="SUPFAM" id="SSF52402">
    <property type="entry name" value="Adenine nucleotide alpha hydrolases-like"/>
    <property type="match status" value="2"/>
</dbReference>
<organism evidence="5 6">
    <name type="scientific">Dictyobacter vulcani</name>
    <dbReference type="NCBI Taxonomy" id="2607529"/>
    <lineage>
        <taxon>Bacteria</taxon>
        <taxon>Bacillati</taxon>
        <taxon>Chloroflexota</taxon>
        <taxon>Ktedonobacteria</taxon>
        <taxon>Ktedonobacterales</taxon>
        <taxon>Dictyobacteraceae</taxon>
        <taxon>Dictyobacter</taxon>
    </lineage>
</organism>
<sequence length="363" mass="39846">MHIQDSSLEQELPISIPYTVKHILVPLNGTACAEEALALAARLARAAGARITLLRIVPPTRRSQRYPLNIVHVEAEPCQKDIEQAQTYLRCIAATVDLAGPGIQTEVITERSISAFIQYMQAHQVDLVVMCSHGYTGLTRWIHGSVAQQLFRQCPIPILVLREHSSSSHFIAESPAHPFSLLVPLDGTPMAETALPVAAWLSSALSLPETGKLHLLRVIQPAYFVDDQATAIVKKLNDDAVEQARTYLKQLQHAFRHGSFRNLHVNVTASVALNTEPTYTIIRVAEEGETVHDQRVSDGYDTIALATHSRTGLPRWVAGSIAEQLLGKTSLPLLVIPHPYSSTQAYPYIVITMDEPGKSGQGE</sequence>
<keyword evidence="2" id="KW-0547">Nucleotide-binding</keyword>
<dbReference type="EMBL" id="BKZW01000002">
    <property type="protein sequence ID" value="GER90684.1"/>
    <property type="molecule type" value="Genomic_DNA"/>
</dbReference>
<evidence type="ECO:0000256" key="2">
    <source>
        <dbReference type="ARBA" id="ARBA00022741"/>
    </source>
</evidence>
<evidence type="ECO:0000256" key="3">
    <source>
        <dbReference type="ARBA" id="ARBA00022840"/>
    </source>
</evidence>
<dbReference type="InterPro" id="IPR006016">
    <property type="entry name" value="UspA"/>
</dbReference>
<protein>
    <recommendedName>
        <fullName evidence="4">UspA domain-containing protein</fullName>
    </recommendedName>
</protein>
<dbReference type="RefSeq" id="WP_151758387.1">
    <property type="nucleotide sequence ID" value="NZ_BKZW01000002.1"/>
</dbReference>
<dbReference type="GO" id="GO:0005524">
    <property type="term" value="F:ATP binding"/>
    <property type="evidence" value="ECO:0007669"/>
    <property type="project" value="UniProtKB-KW"/>
</dbReference>
<accession>A0A5J4KMT5</accession>
<gene>
    <name evidence="5" type="ORF">KDW_48460</name>
</gene>
<evidence type="ECO:0000256" key="1">
    <source>
        <dbReference type="ARBA" id="ARBA00008791"/>
    </source>
</evidence>
<comment type="similarity">
    <text evidence="1">Belongs to the universal stress protein A family.</text>
</comment>
<feature type="domain" description="UspA" evidence="4">
    <location>
        <begin position="181"/>
        <end position="337"/>
    </location>
</feature>
<keyword evidence="3" id="KW-0067">ATP-binding</keyword>
<dbReference type="AlphaFoldDB" id="A0A5J4KMT5"/>
<dbReference type="Pfam" id="PF00582">
    <property type="entry name" value="Usp"/>
    <property type="match status" value="2"/>
</dbReference>
<dbReference type="PANTHER" id="PTHR46268">
    <property type="entry name" value="STRESS RESPONSE PROTEIN NHAX"/>
    <property type="match status" value="1"/>
</dbReference>
<proteinExistence type="inferred from homology"/>
<reference evidence="5 6" key="1">
    <citation type="submission" date="2019-10" db="EMBL/GenBank/DDBJ databases">
        <title>Dictyobacter vulcani sp. nov., within the class Ktedonobacteria, isolated from soil of volcanic Mt. Zao.</title>
        <authorList>
            <person name="Zheng Y."/>
            <person name="Wang C.M."/>
            <person name="Sakai Y."/>
            <person name="Abe K."/>
            <person name="Yokota A."/>
            <person name="Yabe S."/>
        </authorList>
    </citation>
    <scope>NUCLEOTIDE SEQUENCE [LARGE SCALE GENOMIC DNA]</scope>
    <source>
        <strain evidence="5 6">W12</strain>
    </source>
</reference>
<dbReference type="InterPro" id="IPR014729">
    <property type="entry name" value="Rossmann-like_a/b/a_fold"/>
</dbReference>
<feature type="domain" description="UspA" evidence="4">
    <location>
        <begin position="20"/>
        <end position="162"/>
    </location>
</feature>